<evidence type="ECO:0000259" key="2">
    <source>
        <dbReference type="Pfam" id="PF13401"/>
    </source>
</evidence>
<proteinExistence type="predicted"/>
<dbReference type="GO" id="GO:0043531">
    <property type="term" value="F:ADP binding"/>
    <property type="evidence" value="ECO:0007669"/>
    <property type="project" value="InterPro"/>
</dbReference>
<dbReference type="Gene3D" id="1.25.40.10">
    <property type="entry name" value="Tetratricopeptide repeat domain"/>
    <property type="match status" value="1"/>
</dbReference>
<dbReference type="Pfam" id="PF25872">
    <property type="entry name" value="HTH_77"/>
    <property type="match status" value="1"/>
</dbReference>
<feature type="domain" description="DUF4062" evidence="1">
    <location>
        <begin position="13"/>
        <end position="94"/>
    </location>
</feature>
<dbReference type="InterPro" id="IPR049945">
    <property type="entry name" value="AAA_22"/>
</dbReference>
<dbReference type="PANTHER" id="PTHR47691">
    <property type="entry name" value="REGULATOR-RELATED"/>
    <property type="match status" value="1"/>
</dbReference>
<dbReference type="EMBL" id="FZPH01000027">
    <property type="protein sequence ID" value="SNT65842.1"/>
    <property type="molecule type" value="Genomic_DNA"/>
</dbReference>
<protein>
    <submittedName>
        <fullName evidence="4">Predicted ATPase</fullName>
    </submittedName>
</protein>
<keyword evidence="5" id="KW-1185">Reference proteome</keyword>
<sequence>MESRIRTPDHRLRVFVSSTLAELAPERAAARSAIEQLMLAPVMFESGARPHPAQEVYRAYLARSDIFVGVYADSYGWVGPGMAVSGLEDELNLAADLPRLLYVRSPAPGRDPALTRMLGRIRDDGQVSYKRFADAAELRALVLTDLSTLLAERFDEPRRERRVASTPVSTLVGRDEELDRVVDELVTADRRLIVLTGAGGIGKTRLAQAAMDRTASRWSDGTSFVDLSGTTDPRLVPDAIAAALGVVGQGNERPLDALHRALSRRSLLLVLDNFEQVLEAAPMVTDLLRQAPGLRVLVTSRVALRLRGEREVRVDALEVPPADGDLADLARSPAMRLLVDRLRDGPGGFDLTEENASALAELCRRLGGLPLALELAAAWMRVLTPDQLLADLYARLRQPGALADLPDRQQTLDRTISWSYALLPPPAQDLLARLSVFAAPFTVDDVVAVCGSDSADVVHGLSRLLDSSLVGPAPRPDGRRGFQLLDPIRRFAAARLDEPDDTVARLHRHVLAVLDAADNRLGSQELLLRRLDSEQANLQAVLDWIGRTGQPSGPLLRALGDVWVWMLARGHLRQSSDLWRQIEGLPDGLLATERDRLAMRWLTASRLLNDGAFERAGRLLDEMLPAARRVETPVRIALALSARAIVLPPGAHEQARATFEESLEVAAGADDPLVSGYILSHYGLLLTVDGQPSEGQARHHEALRIADALHDENLRAEVHYDLAIDGRLLDHPARADLAAAVSAYDGIGHLDGLVRCVFELAATALQEGDGRLAARLVGAAVAARRTVGLAPWPSVAELERRATERVRAILDADEFTSLVEAGHDLTVDGALTAARHLLPGSPAGTSGRR</sequence>
<dbReference type="Proteomes" id="UP000198362">
    <property type="component" value="Unassembled WGS sequence"/>
</dbReference>
<organism evidence="4 5">
    <name type="scientific">Asanoa hainanensis</name>
    <dbReference type="NCBI Taxonomy" id="560556"/>
    <lineage>
        <taxon>Bacteria</taxon>
        <taxon>Bacillati</taxon>
        <taxon>Actinomycetota</taxon>
        <taxon>Actinomycetes</taxon>
        <taxon>Micromonosporales</taxon>
        <taxon>Micromonosporaceae</taxon>
        <taxon>Asanoa</taxon>
    </lineage>
</organism>
<dbReference type="InterPro" id="IPR011990">
    <property type="entry name" value="TPR-like_helical_dom_sf"/>
</dbReference>
<reference evidence="4 5" key="1">
    <citation type="submission" date="2017-06" db="EMBL/GenBank/DDBJ databases">
        <authorList>
            <person name="Kim H.J."/>
            <person name="Triplett B.A."/>
        </authorList>
    </citation>
    <scope>NUCLEOTIDE SEQUENCE [LARGE SCALE GENOMIC DNA]</scope>
    <source>
        <strain evidence="4 5">CGMCC 4.5593</strain>
    </source>
</reference>
<dbReference type="Pfam" id="PF13271">
    <property type="entry name" value="DUF4062"/>
    <property type="match status" value="1"/>
</dbReference>
<feature type="domain" description="Winged helix-turn-helix" evidence="3">
    <location>
        <begin position="425"/>
        <end position="496"/>
    </location>
</feature>
<evidence type="ECO:0000259" key="3">
    <source>
        <dbReference type="Pfam" id="PF25872"/>
    </source>
</evidence>
<evidence type="ECO:0000313" key="4">
    <source>
        <dbReference type="EMBL" id="SNT65842.1"/>
    </source>
</evidence>
<gene>
    <name evidence="4" type="ORF">SAMN05421812_12751</name>
</gene>
<dbReference type="PANTHER" id="PTHR47691:SF3">
    <property type="entry name" value="HTH-TYPE TRANSCRIPTIONAL REGULATOR RV0890C-RELATED"/>
    <property type="match status" value="1"/>
</dbReference>
<name>A0A239PFP1_9ACTN</name>
<evidence type="ECO:0000313" key="5">
    <source>
        <dbReference type="Proteomes" id="UP000198362"/>
    </source>
</evidence>
<dbReference type="InterPro" id="IPR025139">
    <property type="entry name" value="DUF4062"/>
</dbReference>
<evidence type="ECO:0000259" key="1">
    <source>
        <dbReference type="Pfam" id="PF13271"/>
    </source>
</evidence>
<dbReference type="InterPro" id="IPR058852">
    <property type="entry name" value="HTH_77"/>
</dbReference>
<dbReference type="Gene3D" id="3.40.50.300">
    <property type="entry name" value="P-loop containing nucleotide triphosphate hydrolases"/>
    <property type="match status" value="1"/>
</dbReference>
<dbReference type="Pfam" id="PF13401">
    <property type="entry name" value="AAA_22"/>
    <property type="match status" value="1"/>
</dbReference>
<dbReference type="SUPFAM" id="SSF52540">
    <property type="entry name" value="P-loop containing nucleoside triphosphate hydrolases"/>
    <property type="match status" value="1"/>
</dbReference>
<dbReference type="PRINTS" id="PR00364">
    <property type="entry name" value="DISEASERSIST"/>
</dbReference>
<accession>A0A239PFP1</accession>
<dbReference type="AlphaFoldDB" id="A0A239PFP1"/>
<feature type="domain" description="ORC1/DEAH AAA+ ATPase" evidence="2">
    <location>
        <begin position="189"/>
        <end position="290"/>
    </location>
</feature>
<dbReference type="InterPro" id="IPR027417">
    <property type="entry name" value="P-loop_NTPase"/>
</dbReference>